<dbReference type="GO" id="GO:0102965">
    <property type="term" value="F:alcohol-forming long-chain fatty acyl-CoA reductase activity"/>
    <property type="evidence" value="ECO:0007669"/>
    <property type="project" value="UniProtKB-EC"/>
</dbReference>
<reference evidence="3" key="1">
    <citation type="journal article" date="2023" name="Insect Mol. Biol.">
        <title>Genome sequencing provides insights into the evolution of gene families encoding plant cell wall-degrading enzymes in longhorned beetles.</title>
        <authorList>
            <person name="Shin N.R."/>
            <person name="Okamura Y."/>
            <person name="Kirsch R."/>
            <person name="Pauchet Y."/>
        </authorList>
    </citation>
    <scope>NUCLEOTIDE SEQUENCE</scope>
    <source>
        <strain evidence="3">AMC_N1</strain>
    </source>
</reference>
<name>A0AAV8X8N3_9CUCU</name>
<keyword evidence="1" id="KW-0521">NADP</keyword>
<dbReference type="PANTHER" id="PTHR11011">
    <property type="entry name" value="MALE STERILITY PROTEIN 2-RELATED"/>
    <property type="match status" value="1"/>
</dbReference>
<keyword evidence="1" id="KW-0560">Oxidoreductase</keyword>
<dbReference type="EMBL" id="JAPWTK010000967">
    <property type="protein sequence ID" value="KAJ8934895.1"/>
    <property type="molecule type" value="Genomic_DNA"/>
</dbReference>
<evidence type="ECO:0000256" key="1">
    <source>
        <dbReference type="RuleBase" id="RU363097"/>
    </source>
</evidence>
<evidence type="ECO:0000259" key="2">
    <source>
        <dbReference type="Pfam" id="PF07993"/>
    </source>
</evidence>
<dbReference type="GO" id="GO:0080019">
    <property type="term" value="F:alcohol-forming very long-chain fatty acyl-CoA reductase activity"/>
    <property type="evidence" value="ECO:0007669"/>
    <property type="project" value="InterPro"/>
</dbReference>
<dbReference type="InterPro" id="IPR026055">
    <property type="entry name" value="FAR"/>
</dbReference>
<dbReference type="GO" id="GO:0005777">
    <property type="term" value="C:peroxisome"/>
    <property type="evidence" value="ECO:0007669"/>
    <property type="project" value="TreeGrafter"/>
</dbReference>
<keyword evidence="1" id="KW-0444">Lipid biosynthesis</keyword>
<feature type="domain" description="Thioester reductase (TE)" evidence="2">
    <location>
        <begin position="1"/>
        <end position="194"/>
    </location>
</feature>
<comment type="similarity">
    <text evidence="1">Belongs to the fatty acyl-CoA reductase family.</text>
</comment>
<keyword evidence="1" id="KW-0443">Lipid metabolism</keyword>
<dbReference type="Proteomes" id="UP001162162">
    <property type="component" value="Unassembled WGS sequence"/>
</dbReference>
<dbReference type="SUPFAM" id="SSF51735">
    <property type="entry name" value="NAD(P)-binding Rossmann-fold domains"/>
    <property type="match status" value="1"/>
</dbReference>
<comment type="function">
    <text evidence="1">Catalyzes the reduction of fatty acyl-CoA to fatty alcohols.</text>
</comment>
<dbReference type="PANTHER" id="PTHR11011:SF24">
    <property type="entry name" value="FATTY ACYL-COA REDUCTASE"/>
    <property type="match status" value="1"/>
</dbReference>
<sequence>MAEEDRRTIIENVNIIYHGAASVRFDDFLKDAVLLNTRGTREITNLALEVKNLVAFMHISTTYCNTDKKVIEEQLYPPHADWREVIAVAEQLDQHTYDIFTTKYIDPFLNTYTFSKALAEHVVNDLCKGQVPAVIFRPSVVVPAYFNDPAIGWTDNFNGPLGLLCAGGKGLLRVCYGDPESSQDYIPVDVVIRMLIVATKREL</sequence>
<dbReference type="Pfam" id="PF07993">
    <property type="entry name" value="NAD_binding_4"/>
    <property type="match status" value="1"/>
</dbReference>
<dbReference type="InterPro" id="IPR013120">
    <property type="entry name" value="FAR_NAD-bd"/>
</dbReference>
<dbReference type="AlphaFoldDB" id="A0AAV8X8N3"/>
<keyword evidence="4" id="KW-1185">Reference proteome</keyword>
<dbReference type="InterPro" id="IPR036291">
    <property type="entry name" value="NAD(P)-bd_dom_sf"/>
</dbReference>
<evidence type="ECO:0000313" key="3">
    <source>
        <dbReference type="EMBL" id="KAJ8934895.1"/>
    </source>
</evidence>
<dbReference type="EC" id="1.2.1.84" evidence="1"/>
<organism evidence="3 4">
    <name type="scientific">Aromia moschata</name>
    <dbReference type="NCBI Taxonomy" id="1265417"/>
    <lineage>
        <taxon>Eukaryota</taxon>
        <taxon>Metazoa</taxon>
        <taxon>Ecdysozoa</taxon>
        <taxon>Arthropoda</taxon>
        <taxon>Hexapoda</taxon>
        <taxon>Insecta</taxon>
        <taxon>Pterygota</taxon>
        <taxon>Neoptera</taxon>
        <taxon>Endopterygota</taxon>
        <taxon>Coleoptera</taxon>
        <taxon>Polyphaga</taxon>
        <taxon>Cucujiformia</taxon>
        <taxon>Chrysomeloidea</taxon>
        <taxon>Cerambycidae</taxon>
        <taxon>Cerambycinae</taxon>
        <taxon>Callichromatini</taxon>
        <taxon>Aromia</taxon>
    </lineage>
</organism>
<comment type="catalytic activity">
    <reaction evidence="1">
        <text>a long-chain fatty acyl-CoA + 2 NADPH + 2 H(+) = a long-chain primary fatty alcohol + 2 NADP(+) + CoA</text>
        <dbReference type="Rhea" id="RHEA:52716"/>
        <dbReference type="ChEBI" id="CHEBI:15378"/>
        <dbReference type="ChEBI" id="CHEBI:57287"/>
        <dbReference type="ChEBI" id="CHEBI:57783"/>
        <dbReference type="ChEBI" id="CHEBI:58349"/>
        <dbReference type="ChEBI" id="CHEBI:77396"/>
        <dbReference type="ChEBI" id="CHEBI:83139"/>
        <dbReference type="EC" id="1.2.1.84"/>
    </reaction>
</comment>
<protein>
    <recommendedName>
        <fullName evidence="1">Fatty acyl-CoA reductase</fullName>
        <ecNumber evidence="1">1.2.1.84</ecNumber>
    </recommendedName>
</protein>
<proteinExistence type="inferred from homology"/>
<evidence type="ECO:0000313" key="4">
    <source>
        <dbReference type="Proteomes" id="UP001162162"/>
    </source>
</evidence>
<dbReference type="Gene3D" id="3.40.50.720">
    <property type="entry name" value="NAD(P)-binding Rossmann-like Domain"/>
    <property type="match status" value="1"/>
</dbReference>
<accession>A0AAV8X8N3</accession>
<gene>
    <name evidence="3" type="ORF">NQ318_002649</name>
</gene>
<dbReference type="GO" id="GO:0035336">
    <property type="term" value="P:long-chain fatty-acyl-CoA metabolic process"/>
    <property type="evidence" value="ECO:0007669"/>
    <property type="project" value="TreeGrafter"/>
</dbReference>
<comment type="caution">
    <text evidence="3">The sequence shown here is derived from an EMBL/GenBank/DDBJ whole genome shotgun (WGS) entry which is preliminary data.</text>
</comment>